<protein>
    <recommendedName>
        <fullName evidence="5">ANK_REP_REGION domain-containing protein</fullName>
    </recommendedName>
</protein>
<sequence>MEELQRSVERLGESQPAADALDSVVVRREAARGDQLRRACLLGDDQLLEATLAALPLDEDVPKVASDCLLRVAANASVHRPSLTRCAHLCLRYGADAWRADERGDSALHRACARRDRAMAEVLLVAGARSDAPSASDGNSAAFRLLGPHSDLWSREVLASLRTLIACAHQYDGRVARHLLLIASCVPPRQPERAPRSAPNDSAADVLDNAESASGARVEDECLSLLLSAAMAECVVVVLPAASGRGAGASALTVSAGLVALRDALAAPGVRGAPLDGSDGHERASGAGRGRGASAAGAQGERSAAEGNFNFGIECACVLPDERTLVELRIGGARFATLVRWSSAVRVVAVEVRPHAGADTNTASTDAPVAEPRARWRLPASHRQLLRLLNDGDASAVVSQLMHLEEGATSIVVVLDSNPPPRLEPLDSRQPGTDAGADGARGVGGRVPRTLDEVRSLVPGEPIAHGGRASHPADAPGAHAPPSPVVPPNTAVALAWADALAYVRALVHSRLGGRIALGGVSHRRLALECLSASCSRATVQLGDGLALVQTAHFAWEHGAGEARGAGGRIAALVHEWLAAPAGAAGADGHVPTRLPRALPSCAGRAIAFGPGQRSRRLHITVVHVELTAAGGGLVGATSLRPRRCAIPFGSRVRLELRLTAGRASPGSAPPPCAVLYGLAAAIVPSTDEPAGDGGGSMEWHVVQQPRGGAHAAGGDGDEAEGGDDGEMAVPAPVPPVPLPRAAAKHGARADPLSELQLRVRAARREAPRVVASVAMPLAPVGGPAFVAHTDAPRVSSSLELLLEYSPGHAHPLGAKADDAPPNGVFGQRGGHAPLRDGAVPDPPHGARAAPAACGGLAHHRSAYERAPRRELLGAHTRLIDALRLPLSATRGATGARSNAGAAGSVVIADGLVGADRALALRRQRIGRLLGHALCELWTVDGGARASGRARVLDALCTPPDGETRVAATPEAATVRALRPWPRATAAVPNAGAPLASCVAAPEPHEPAPGVVLFEPSVLLAADVGAALGGVRHARARAIGPQSCTLALLECEAHALPHARLNAGGSGLQVAQPPPILLVQVAYWAVEAGREPALIGLLHGRVESVSRARRMAAELVLTWAEGARATSTPAPPPHQRAQPRAPAPAEGAAVRFCGHLALPDTLLCAGTPIQLEVPIDAARPPPTRARTACERGRLAASVGMLASTCTVDGSSAHGAQATLPLIAHVTLQLAAE</sequence>
<feature type="region of interest" description="Disordered" evidence="2">
    <location>
        <begin position="418"/>
        <end position="446"/>
    </location>
</feature>
<gene>
    <name evidence="3" type="ORF">KFE25_008380</name>
</gene>
<proteinExistence type="predicted"/>
<dbReference type="InterPro" id="IPR036770">
    <property type="entry name" value="Ankyrin_rpt-contain_sf"/>
</dbReference>
<feature type="region of interest" description="Disordered" evidence="2">
    <location>
        <begin position="705"/>
        <end position="725"/>
    </location>
</feature>
<evidence type="ECO:0000313" key="3">
    <source>
        <dbReference type="EMBL" id="KAG8458583.1"/>
    </source>
</evidence>
<evidence type="ECO:0000313" key="4">
    <source>
        <dbReference type="Proteomes" id="UP000751190"/>
    </source>
</evidence>
<feature type="region of interest" description="Disordered" evidence="2">
    <location>
        <begin position="271"/>
        <end position="299"/>
    </location>
</feature>
<feature type="compositionally biased region" description="Low complexity" evidence="2">
    <location>
        <begin position="469"/>
        <end position="478"/>
    </location>
</feature>
<dbReference type="Proteomes" id="UP000751190">
    <property type="component" value="Unassembled WGS sequence"/>
</dbReference>
<feature type="repeat" description="ANK" evidence="1">
    <location>
        <begin position="103"/>
        <end position="135"/>
    </location>
</feature>
<feature type="compositionally biased region" description="Acidic residues" evidence="2">
    <location>
        <begin position="715"/>
        <end position="725"/>
    </location>
</feature>
<evidence type="ECO:0000256" key="2">
    <source>
        <dbReference type="SAM" id="MobiDB-lite"/>
    </source>
</evidence>
<comment type="caution">
    <text evidence="3">The sequence shown here is derived from an EMBL/GenBank/DDBJ whole genome shotgun (WGS) entry which is preliminary data.</text>
</comment>
<keyword evidence="1" id="KW-0040">ANK repeat</keyword>
<dbReference type="Gene3D" id="1.25.40.20">
    <property type="entry name" value="Ankyrin repeat-containing domain"/>
    <property type="match status" value="1"/>
</dbReference>
<dbReference type="AlphaFoldDB" id="A0A8J5X3N9"/>
<dbReference type="InterPro" id="IPR002110">
    <property type="entry name" value="Ankyrin_rpt"/>
</dbReference>
<dbReference type="PROSITE" id="PS50088">
    <property type="entry name" value="ANK_REPEAT"/>
    <property type="match status" value="1"/>
</dbReference>
<dbReference type="EMBL" id="JAGTXO010000049">
    <property type="protein sequence ID" value="KAG8458583.1"/>
    <property type="molecule type" value="Genomic_DNA"/>
</dbReference>
<name>A0A8J5X3N9_DIALT</name>
<feature type="region of interest" description="Disordered" evidence="2">
    <location>
        <begin position="460"/>
        <end position="484"/>
    </location>
</feature>
<keyword evidence="4" id="KW-1185">Reference proteome</keyword>
<evidence type="ECO:0008006" key="5">
    <source>
        <dbReference type="Google" id="ProtNLM"/>
    </source>
</evidence>
<accession>A0A8J5X3N9</accession>
<reference evidence="3" key="1">
    <citation type="submission" date="2021-05" db="EMBL/GenBank/DDBJ databases">
        <title>The genome of the haptophyte Pavlova lutheri (Diacronema luteri, Pavlovales) - a model for lipid biosynthesis in eukaryotic algae.</title>
        <authorList>
            <person name="Hulatt C.J."/>
            <person name="Posewitz M.C."/>
        </authorList>
    </citation>
    <scope>NUCLEOTIDE SEQUENCE</scope>
    <source>
        <strain evidence="3">NIVA-4/92</strain>
    </source>
</reference>
<dbReference type="SUPFAM" id="SSF48403">
    <property type="entry name" value="Ankyrin repeat"/>
    <property type="match status" value="1"/>
</dbReference>
<feature type="region of interest" description="Disordered" evidence="2">
    <location>
        <begin position="189"/>
        <end position="208"/>
    </location>
</feature>
<organism evidence="3 4">
    <name type="scientific">Diacronema lutheri</name>
    <name type="common">Unicellular marine alga</name>
    <name type="synonym">Monochrysis lutheri</name>
    <dbReference type="NCBI Taxonomy" id="2081491"/>
    <lineage>
        <taxon>Eukaryota</taxon>
        <taxon>Haptista</taxon>
        <taxon>Haptophyta</taxon>
        <taxon>Pavlovophyceae</taxon>
        <taxon>Pavlovales</taxon>
        <taxon>Pavlovaceae</taxon>
        <taxon>Diacronema</taxon>
    </lineage>
</organism>
<evidence type="ECO:0000256" key="1">
    <source>
        <dbReference type="PROSITE-ProRule" id="PRU00023"/>
    </source>
</evidence>